<accession>A0A4Q1KV33</accession>
<dbReference type="SUPFAM" id="SSF47413">
    <property type="entry name" value="lambda repressor-like DNA-binding domains"/>
    <property type="match status" value="1"/>
</dbReference>
<dbReference type="EMBL" id="SBKQ01000004">
    <property type="protein sequence ID" value="RXR33520.1"/>
    <property type="molecule type" value="Genomic_DNA"/>
</dbReference>
<comment type="caution">
    <text evidence="3">The sequence shown here is derived from an EMBL/GenBank/DDBJ whole genome shotgun (WGS) entry which is preliminary data.</text>
</comment>
<dbReference type="InterPro" id="IPR001387">
    <property type="entry name" value="Cro/C1-type_HTH"/>
</dbReference>
<feature type="coiled-coil region" evidence="2">
    <location>
        <begin position="88"/>
        <end position="115"/>
    </location>
</feature>
<dbReference type="Proteomes" id="UP000289734">
    <property type="component" value="Unassembled WGS sequence"/>
</dbReference>
<sequence>MNTVIGSKIKAYRKQKGWSQEYVAEILHLSQSAYARIESGESQSWSSHIEKLCEIFEIKPSDLFSETVINQENNDQKGGIAINLGIINQLSEKLIEQYELRLKEKDEMIKELKNSLEKLSK</sequence>
<dbReference type="OrthoDB" id="7859381at2"/>
<dbReference type="InterPro" id="IPR010982">
    <property type="entry name" value="Lambda_DNA-bd_dom_sf"/>
</dbReference>
<dbReference type="PANTHER" id="PTHR46558:SF3">
    <property type="entry name" value="TRANSCRIPTIONAL REGULATOR"/>
    <property type="match status" value="1"/>
</dbReference>
<evidence type="ECO:0000313" key="3">
    <source>
        <dbReference type="EMBL" id="RXR33520.1"/>
    </source>
</evidence>
<dbReference type="RefSeq" id="WP_129463621.1">
    <property type="nucleotide sequence ID" value="NZ_JACSXZ010000001.1"/>
</dbReference>
<evidence type="ECO:0000256" key="2">
    <source>
        <dbReference type="SAM" id="Coils"/>
    </source>
</evidence>
<dbReference type="Gene3D" id="1.10.260.40">
    <property type="entry name" value="lambda repressor-like DNA-binding domains"/>
    <property type="match status" value="1"/>
</dbReference>
<keyword evidence="4" id="KW-1185">Reference proteome</keyword>
<dbReference type="AlphaFoldDB" id="A0A4Q1KV33"/>
<dbReference type="PROSITE" id="PS50943">
    <property type="entry name" value="HTH_CROC1"/>
    <property type="match status" value="1"/>
</dbReference>
<dbReference type="SMART" id="SM00530">
    <property type="entry name" value="HTH_XRE"/>
    <property type="match status" value="1"/>
</dbReference>
<dbReference type="CDD" id="cd00093">
    <property type="entry name" value="HTH_XRE"/>
    <property type="match status" value="1"/>
</dbReference>
<keyword evidence="1" id="KW-0238">DNA-binding</keyword>
<dbReference type="Pfam" id="PF01381">
    <property type="entry name" value="HTH_3"/>
    <property type="match status" value="1"/>
</dbReference>
<dbReference type="GO" id="GO:0003677">
    <property type="term" value="F:DNA binding"/>
    <property type="evidence" value="ECO:0007669"/>
    <property type="project" value="UniProtKB-KW"/>
</dbReference>
<name>A0A4Q1KV33_9FLAO</name>
<reference evidence="4" key="1">
    <citation type="submission" date="2019-01" db="EMBL/GenBank/DDBJ databases">
        <title>Cytophagaceae bacterium strain CAR-16.</title>
        <authorList>
            <person name="Chen W.-M."/>
        </authorList>
    </citation>
    <scope>NUCLEOTIDE SEQUENCE [LARGE SCALE GENOMIC DNA]</scope>
    <source>
        <strain evidence="4">ICH-30</strain>
    </source>
</reference>
<dbReference type="PANTHER" id="PTHR46558">
    <property type="entry name" value="TRACRIPTIONAL REGULATORY PROTEIN-RELATED-RELATED"/>
    <property type="match status" value="1"/>
</dbReference>
<evidence type="ECO:0000256" key="1">
    <source>
        <dbReference type="ARBA" id="ARBA00023125"/>
    </source>
</evidence>
<keyword evidence="2" id="KW-0175">Coiled coil</keyword>
<protein>
    <submittedName>
        <fullName evidence="3">XRE family transcriptional regulator</fullName>
    </submittedName>
</protein>
<proteinExistence type="predicted"/>
<gene>
    <name evidence="3" type="ORF">EQG68_04635</name>
</gene>
<organism evidence="3 4">
    <name type="scientific">Flavobacterium piscinae</name>
    <dbReference type="NCBI Taxonomy" id="2506424"/>
    <lineage>
        <taxon>Bacteria</taxon>
        <taxon>Pseudomonadati</taxon>
        <taxon>Bacteroidota</taxon>
        <taxon>Flavobacteriia</taxon>
        <taxon>Flavobacteriales</taxon>
        <taxon>Flavobacteriaceae</taxon>
        <taxon>Flavobacterium</taxon>
    </lineage>
</organism>
<evidence type="ECO:0000313" key="4">
    <source>
        <dbReference type="Proteomes" id="UP000289734"/>
    </source>
</evidence>